<dbReference type="Ensembl" id="ENSACDT00005002660.1">
    <property type="protein sequence ID" value="ENSACDP00005002248.1"/>
    <property type="gene ID" value="ENSACDG00005001571.1"/>
</dbReference>
<reference evidence="1" key="1">
    <citation type="submission" date="2025-08" db="UniProtKB">
        <authorList>
            <consortium name="Ensembl"/>
        </authorList>
    </citation>
    <scope>IDENTIFICATION</scope>
</reference>
<accession>A0A8B9DA74</accession>
<reference evidence="1" key="2">
    <citation type="submission" date="2025-09" db="UniProtKB">
        <authorList>
            <consortium name="Ensembl"/>
        </authorList>
    </citation>
    <scope>IDENTIFICATION</scope>
</reference>
<proteinExistence type="predicted"/>
<organism evidence="1 2">
    <name type="scientific">Anser cygnoides</name>
    <name type="common">Swan goose</name>
    <dbReference type="NCBI Taxonomy" id="8845"/>
    <lineage>
        <taxon>Eukaryota</taxon>
        <taxon>Metazoa</taxon>
        <taxon>Chordata</taxon>
        <taxon>Craniata</taxon>
        <taxon>Vertebrata</taxon>
        <taxon>Euteleostomi</taxon>
        <taxon>Archelosauria</taxon>
        <taxon>Archosauria</taxon>
        <taxon>Dinosauria</taxon>
        <taxon>Saurischia</taxon>
        <taxon>Theropoda</taxon>
        <taxon>Coelurosauria</taxon>
        <taxon>Aves</taxon>
        <taxon>Neognathae</taxon>
        <taxon>Galloanserae</taxon>
        <taxon>Anseriformes</taxon>
        <taxon>Anatidae</taxon>
        <taxon>Anserinae</taxon>
        <taxon>Anser</taxon>
    </lineage>
</organism>
<sequence length="72" mass="7845">PSIDCRNYGGITAHCCLGFYNVKCVLIMLERNRATPLSRGGCHSCVTAAPHQRPTNTAPGEHFMEAILCWPG</sequence>
<protein>
    <submittedName>
        <fullName evidence="1">Uncharacterized protein</fullName>
    </submittedName>
</protein>
<keyword evidence="2" id="KW-1185">Reference proteome</keyword>
<evidence type="ECO:0000313" key="2">
    <source>
        <dbReference type="Proteomes" id="UP000694521"/>
    </source>
</evidence>
<dbReference type="Proteomes" id="UP000694521">
    <property type="component" value="Unplaced"/>
</dbReference>
<dbReference type="AlphaFoldDB" id="A0A8B9DA74"/>
<name>A0A8B9DA74_ANSCY</name>
<evidence type="ECO:0000313" key="1">
    <source>
        <dbReference type="Ensembl" id="ENSACDP00005002248.1"/>
    </source>
</evidence>